<comment type="caution">
    <text evidence="1">The sequence shown here is derived from an EMBL/GenBank/DDBJ whole genome shotgun (WGS) entry which is preliminary data.</text>
</comment>
<dbReference type="Proteomes" id="UP000186657">
    <property type="component" value="Unassembled WGS sequence"/>
</dbReference>
<sequence>MLILKSKETLVIPVGLARDGAVCGRRFRTQPLRNCVFNDKFAKIRMVNDPPETMDSDSLYERSPVTWRRSKIGRPGKEDGAMEVQPLNQKVHQYFTLSKIDT</sequence>
<evidence type="ECO:0000313" key="1">
    <source>
        <dbReference type="EMBL" id="OLT61935.1"/>
    </source>
</evidence>
<name>A0A1U7N7N7_9CYAN</name>
<accession>A0A1U7N7N7</accession>
<organism evidence="1 2">
    <name type="scientific">Moorena bouillonii PNG</name>
    <dbReference type="NCBI Taxonomy" id="568701"/>
    <lineage>
        <taxon>Bacteria</taxon>
        <taxon>Bacillati</taxon>
        <taxon>Cyanobacteriota</taxon>
        <taxon>Cyanophyceae</taxon>
        <taxon>Coleofasciculales</taxon>
        <taxon>Coleofasciculaceae</taxon>
        <taxon>Moorena</taxon>
    </lineage>
</organism>
<evidence type="ECO:0000313" key="2">
    <source>
        <dbReference type="Proteomes" id="UP000186657"/>
    </source>
</evidence>
<dbReference type="AlphaFoldDB" id="A0A1U7N7N7"/>
<gene>
    <name evidence="1" type="ORF">BJP37_25790</name>
</gene>
<proteinExistence type="predicted"/>
<dbReference type="EMBL" id="MKZS01000001">
    <property type="protein sequence ID" value="OLT61935.1"/>
    <property type="molecule type" value="Genomic_DNA"/>
</dbReference>
<protein>
    <submittedName>
        <fullName evidence="1">Uncharacterized protein</fullName>
    </submittedName>
</protein>
<reference evidence="1 2" key="1">
    <citation type="submission" date="2016-10" db="EMBL/GenBank/DDBJ databases">
        <title>Comparative genomics uncovers the prolific and rare metabolic potential of the cyanobacterial genus Moorea.</title>
        <authorList>
            <person name="Leao T."/>
            <person name="Castelao G."/>
            <person name="Korobeynikov A."/>
            <person name="Monroe E.A."/>
            <person name="Podell S."/>
            <person name="Glukhov E."/>
            <person name="Allen E."/>
            <person name="Gerwick W.H."/>
            <person name="Gerwick L."/>
        </authorList>
    </citation>
    <scope>NUCLEOTIDE SEQUENCE [LARGE SCALE GENOMIC DNA]</scope>
    <source>
        <strain evidence="1 2">PNG5-198</strain>
    </source>
</reference>
<keyword evidence="2" id="KW-1185">Reference proteome</keyword>